<evidence type="ECO:0000256" key="2">
    <source>
        <dbReference type="ARBA" id="ARBA00022692"/>
    </source>
</evidence>
<gene>
    <name evidence="12" type="primary">LOC106477256</name>
</gene>
<dbReference type="PANTHER" id="PTHR24026:SF136">
    <property type="entry name" value="PROTOCADHERIN-23"/>
    <property type="match status" value="1"/>
</dbReference>
<dbReference type="PRINTS" id="PR00205">
    <property type="entry name" value="CADHERIN"/>
</dbReference>
<feature type="non-terminal residue" evidence="12">
    <location>
        <position position="1"/>
    </location>
</feature>
<dbReference type="SUPFAM" id="SSF49313">
    <property type="entry name" value="Cadherin-like"/>
    <property type="match status" value="3"/>
</dbReference>
<dbReference type="Proteomes" id="UP000694941">
    <property type="component" value="Unplaced"/>
</dbReference>
<keyword evidence="2" id="KW-0812">Transmembrane</keyword>
<dbReference type="InterPro" id="IPR002126">
    <property type="entry name" value="Cadherin-like_dom"/>
</dbReference>
<dbReference type="GeneID" id="106477256"/>
<evidence type="ECO:0000313" key="12">
    <source>
        <dbReference type="RefSeq" id="XP_013793299.1"/>
    </source>
</evidence>
<dbReference type="Gene3D" id="2.60.40.60">
    <property type="entry name" value="Cadherins"/>
    <property type="match status" value="3"/>
</dbReference>
<keyword evidence="3" id="KW-0677">Repeat</keyword>
<protein>
    <submittedName>
        <fullName evidence="12">Protocadherin Fat 4-like</fullName>
    </submittedName>
</protein>
<organism evidence="11 12">
    <name type="scientific">Limulus polyphemus</name>
    <name type="common">Atlantic horseshoe crab</name>
    <dbReference type="NCBI Taxonomy" id="6850"/>
    <lineage>
        <taxon>Eukaryota</taxon>
        <taxon>Metazoa</taxon>
        <taxon>Ecdysozoa</taxon>
        <taxon>Arthropoda</taxon>
        <taxon>Chelicerata</taxon>
        <taxon>Merostomata</taxon>
        <taxon>Xiphosura</taxon>
        <taxon>Limulidae</taxon>
        <taxon>Limulus</taxon>
    </lineage>
</organism>
<evidence type="ECO:0000256" key="8">
    <source>
        <dbReference type="ARBA" id="ARBA00023180"/>
    </source>
</evidence>
<evidence type="ECO:0000256" key="5">
    <source>
        <dbReference type="ARBA" id="ARBA00022889"/>
    </source>
</evidence>
<dbReference type="PANTHER" id="PTHR24026">
    <property type="entry name" value="FAT ATYPICAL CADHERIN-RELATED"/>
    <property type="match status" value="1"/>
</dbReference>
<dbReference type="SMART" id="SM00112">
    <property type="entry name" value="CA"/>
    <property type="match status" value="2"/>
</dbReference>
<reference evidence="12" key="1">
    <citation type="submission" date="2025-08" db="UniProtKB">
        <authorList>
            <consortium name="RefSeq"/>
        </authorList>
    </citation>
    <scope>IDENTIFICATION</scope>
    <source>
        <tissue evidence="12">Muscle</tissue>
    </source>
</reference>
<proteinExistence type="predicted"/>
<dbReference type="InterPro" id="IPR020894">
    <property type="entry name" value="Cadherin_CS"/>
</dbReference>
<evidence type="ECO:0000256" key="7">
    <source>
        <dbReference type="ARBA" id="ARBA00023136"/>
    </source>
</evidence>
<feature type="domain" description="Cadherin" evidence="10">
    <location>
        <begin position="29"/>
        <end position="131"/>
    </location>
</feature>
<accession>A0ABM1C306</accession>
<dbReference type="CDD" id="cd11304">
    <property type="entry name" value="Cadherin_repeat"/>
    <property type="match status" value="3"/>
</dbReference>
<dbReference type="RefSeq" id="XP_013793299.1">
    <property type="nucleotide sequence ID" value="XM_013937845.1"/>
</dbReference>
<comment type="subcellular location">
    <subcellularLocation>
        <location evidence="1">Membrane</location>
    </subcellularLocation>
</comment>
<dbReference type="Pfam" id="PF00028">
    <property type="entry name" value="Cadherin"/>
    <property type="match status" value="2"/>
</dbReference>
<keyword evidence="4 9" id="KW-0106">Calcium</keyword>
<evidence type="ECO:0000259" key="10">
    <source>
        <dbReference type="PROSITE" id="PS50268"/>
    </source>
</evidence>
<sequence length="300" mass="33250">VTASNQRCASSSTLKVLVEDENDNNPVFEKKNNLVELKENTPSGHVVTKLTATDKDELDEGKLRYIIVEGNNGGEFQIDLETGVLSVAKSPDRETTPVFMLRILAVDTANNTGLANVHIIILDENDWTPTFLNSTFVFNATEGRASLGAGIRLPVKDNDEGKNGQLEVLIEEGNSDKHFRLGVDEEGAIFSIRKELDRESYNVEDNAIHIVKVAARDSGVPPRTGTAQVMVIIRDINDNPPKFEKEVYYQFLSESAPVGIVFETVKATDADSARNTNLSYSFDQTYKNGKLNFVYIYNID</sequence>
<keyword evidence="5" id="KW-0130">Cell adhesion</keyword>
<name>A0ABM1C306_LIMPO</name>
<feature type="domain" description="Cadherin" evidence="10">
    <location>
        <begin position="139"/>
        <end position="243"/>
    </location>
</feature>
<evidence type="ECO:0000256" key="6">
    <source>
        <dbReference type="ARBA" id="ARBA00022989"/>
    </source>
</evidence>
<dbReference type="PROSITE" id="PS50268">
    <property type="entry name" value="CADHERIN_2"/>
    <property type="match status" value="2"/>
</dbReference>
<evidence type="ECO:0000256" key="4">
    <source>
        <dbReference type="ARBA" id="ARBA00022837"/>
    </source>
</evidence>
<keyword evidence="7" id="KW-0472">Membrane</keyword>
<evidence type="ECO:0000256" key="1">
    <source>
        <dbReference type="ARBA" id="ARBA00004370"/>
    </source>
</evidence>
<keyword evidence="6" id="KW-1133">Transmembrane helix</keyword>
<evidence type="ECO:0000256" key="3">
    <source>
        <dbReference type="ARBA" id="ARBA00022737"/>
    </source>
</evidence>
<keyword evidence="8" id="KW-0325">Glycoprotein</keyword>
<dbReference type="InterPro" id="IPR015919">
    <property type="entry name" value="Cadherin-like_sf"/>
</dbReference>
<evidence type="ECO:0000313" key="11">
    <source>
        <dbReference type="Proteomes" id="UP000694941"/>
    </source>
</evidence>
<evidence type="ECO:0000256" key="9">
    <source>
        <dbReference type="PROSITE-ProRule" id="PRU00043"/>
    </source>
</evidence>
<keyword evidence="11" id="KW-1185">Reference proteome</keyword>
<dbReference type="PROSITE" id="PS00232">
    <property type="entry name" value="CADHERIN_1"/>
    <property type="match status" value="2"/>
</dbReference>